<keyword evidence="7 9" id="KW-0460">Magnesium</keyword>
<evidence type="ECO:0000256" key="8">
    <source>
        <dbReference type="ARBA" id="ARBA00022962"/>
    </source>
</evidence>
<comment type="similarity">
    <text evidence="9">Belongs to the CobB/CbiA family.</text>
</comment>
<dbReference type="Proteomes" id="UP000664405">
    <property type="component" value="Unassembled WGS sequence"/>
</dbReference>
<comment type="cofactor">
    <cofactor evidence="1 9">
        <name>Mg(2+)</name>
        <dbReference type="ChEBI" id="CHEBI:18420"/>
    </cofactor>
</comment>
<reference evidence="12" key="1">
    <citation type="submission" date="2020-12" db="EMBL/GenBank/DDBJ databases">
        <title>Oil enriched cultivation method for isolating marine PHA-producing bacteria.</title>
        <authorList>
            <person name="Zheng W."/>
            <person name="Yu S."/>
            <person name="Huang Y."/>
        </authorList>
    </citation>
    <scope>NUCLEOTIDE SEQUENCE</scope>
    <source>
        <strain evidence="12">SY-2-3</strain>
    </source>
</reference>
<dbReference type="HAMAP" id="MF_00027">
    <property type="entry name" value="CobB_CbiA"/>
    <property type="match status" value="1"/>
</dbReference>
<feature type="domain" description="CobQ/CobB/MinD/ParA nucleotide binding" evidence="10">
    <location>
        <begin position="8"/>
        <end position="193"/>
    </location>
</feature>
<evidence type="ECO:0000259" key="10">
    <source>
        <dbReference type="Pfam" id="PF01656"/>
    </source>
</evidence>
<dbReference type="PANTHER" id="PTHR43873">
    <property type="entry name" value="COBYRINATE A,C-DIAMIDE SYNTHASE"/>
    <property type="match status" value="1"/>
</dbReference>
<dbReference type="EC" id="6.3.5.11" evidence="9"/>
<evidence type="ECO:0000259" key="11">
    <source>
        <dbReference type="Pfam" id="PF07685"/>
    </source>
</evidence>
<dbReference type="SUPFAM" id="SSF52317">
    <property type="entry name" value="Class I glutamine amidotransferase-like"/>
    <property type="match status" value="1"/>
</dbReference>
<dbReference type="InterPro" id="IPR011698">
    <property type="entry name" value="GATase_3"/>
</dbReference>
<gene>
    <name evidence="9" type="primary">cbiA</name>
    <name evidence="12" type="ORF">JF547_01100</name>
</gene>
<dbReference type="GO" id="GO:0005524">
    <property type="term" value="F:ATP binding"/>
    <property type="evidence" value="ECO:0007669"/>
    <property type="project" value="UniProtKB-UniRule"/>
</dbReference>
<evidence type="ECO:0000313" key="13">
    <source>
        <dbReference type="Proteomes" id="UP000664405"/>
    </source>
</evidence>
<proteinExistence type="inferred from homology"/>
<organism evidence="12 13">
    <name type="scientific">Thalassospira povalilytica</name>
    <dbReference type="NCBI Taxonomy" id="732237"/>
    <lineage>
        <taxon>Bacteria</taxon>
        <taxon>Pseudomonadati</taxon>
        <taxon>Pseudomonadota</taxon>
        <taxon>Alphaproteobacteria</taxon>
        <taxon>Rhodospirillales</taxon>
        <taxon>Thalassospiraceae</taxon>
        <taxon>Thalassospira</taxon>
    </lineage>
</organism>
<comment type="caution">
    <text evidence="12">The sequence shown here is derived from an EMBL/GenBank/DDBJ whole genome shotgun (WGS) entry which is preliminary data.</text>
</comment>
<sequence>MQDPVPGILIAAPSSNSGKTVVTLAMLRALTRRGQSVAAAKTGPDYIDPAFQAAACGDRCINLDPWAMTPDQIASLAAGHAAGKSFLMCEGVMGLFDGAANGDGSTADLAAQTGWPVVLVVDVKGQSASAAALISGFANFRKDITVAAVILNRVGSPRHAKMIRDACAKYLPDLPIIGAVRRSDDLSLPERHLGLVQAGEHPELDAFLDRAADIIAEDIDLDALAALAAGKQDGGEHGGTTVRAPTLSPPLTPPLAPPLIAPLGQKIAVARDAAFAFCYAHILDGWRAAGAEISFFSPLANEAPDPACDAIYLPGGYPELYAAKLAAADRFKSSMRDAAARDVVIYGECGGYMTLGTELIDAGGTHHEMLGLLPLATSFASRRLHLGYREAKIGIPTPFGPAGMTVRGHEFHYATTLSEDGIPFCRMTNALGTDLGPAGLVSGRVFGSFFHLIAKS</sequence>
<comment type="domain">
    <text evidence="9">Comprises of two domains. The C-terminal domain contains the binding site for glutamine and catalyzes the hydrolysis of this substrate to glutamate and ammonia. The N-terminal domain is anticipated to bind ATP and cobyrinate and catalyzes the ultimate synthesis of the diamide product. The ammonia produced via the glutaminase domain is probably translocated to the adjacent domain via a molecular tunnel, where it reacts with an activated intermediate.</text>
</comment>
<evidence type="ECO:0000313" key="12">
    <source>
        <dbReference type="EMBL" id="MBN8195100.1"/>
    </source>
</evidence>
<comment type="function">
    <text evidence="9">Catalyzes the ATP-dependent amidation of the two carboxylate groups at positions a and c of cobyrinate, using either L-glutamine or ammonia as the nitrogen source.</text>
</comment>
<evidence type="ECO:0000256" key="2">
    <source>
        <dbReference type="ARBA" id="ARBA00006205"/>
    </source>
</evidence>
<dbReference type="Gene3D" id="3.40.50.880">
    <property type="match status" value="1"/>
</dbReference>
<dbReference type="RefSeq" id="WP_206926384.1">
    <property type="nucleotide sequence ID" value="NZ_JAEKJW010000001.1"/>
</dbReference>
<name>A0A8I1SHY4_9PROT</name>
<keyword evidence="8 9" id="KW-0315">Glutamine amidotransferase</keyword>
<dbReference type="InterPro" id="IPR027417">
    <property type="entry name" value="P-loop_NTPase"/>
</dbReference>
<feature type="site" description="Increases nucleophilicity of active site Cys" evidence="9">
    <location>
        <position position="451"/>
    </location>
</feature>
<keyword evidence="6 9" id="KW-0067">ATP-binding</keyword>
<evidence type="ECO:0000256" key="6">
    <source>
        <dbReference type="ARBA" id="ARBA00022840"/>
    </source>
</evidence>
<dbReference type="AlphaFoldDB" id="A0A8I1SHY4"/>
<evidence type="ECO:0000256" key="9">
    <source>
        <dbReference type="HAMAP-Rule" id="MF_00027"/>
    </source>
</evidence>
<dbReference type="Pfam" id="PF01656">
    <property type="entry name" value="CbiA"/>
    <property type="match status" value="1"/>
</dbReference>
<comment type="pathway">
    <text evidence="9">Cofactor biosynthesis; adenosylcobalamin biosynthesis; cob(II)yrinate a,c-diamide from sirohydrochlorin (anaerobic route): step 10/10.</text>
</comment>
<dbReference type="InterPro" id="IPR002586">
    <property type="entry name" value="CobQ/CobB/MinD/ParA_Nub-bd_dom"/>
</dbReference>
<dbReference type="SUPFAM" id="SSF52540">
    <property type="entry name" value="P-loop containing nucleoside triphosphate hydrolases"/>
    <property type="match status" value="1"/>
</dbReference>
<comment type="similarity">
    <text evidence="2">Belongs to the CobB/CobQ family. CobQ subfamily.</text>
</comment>
<dbReference type="PANTHER" id="PTHR43873:SF1">
    <property type="entry name" value="COBYRINATE A,C-DIAMIDE SYNTHASE"/>
    <property type="match status" value="1"/>
</dbReference>
<dbReference type="CDD" id="cd05388">
    <property type="entry name" value="CobB_N"/>
    <property type="match status" value="1"/>
</dbReference>
<keyword evidence="4 9" id="KW-0436">Ligase</keyword>
<protein>
    <recommendedName>
        <fullName evidence="9">Cobyrinate a,c-diamide synthase</fullName>
        <ecNumber evidence="9">6.3.5.11</ecNumber>
    </recommendedName>
    <alternativeName>
        <fullName evidence="9">Cobyrinic acid a,c-diamide synthetase</fullName>
    </alternativeName>
</protein>
<dbReference type="EMBL" id="JAEKJW010000001">
    <property type="protein sequence ID" value="MBN8195100.1"/>
    <property type="molecule type" value="Genomic_DNA"/>
</dbReference>
<feature type="active site" description="Nucleophile" evidence="9">
    <location>
        <position position="349"/>
    </location>
</feature>
<dbReference type="UniPathway" id="UPA00148">
    <property type="reaction ID" value="UER00231"/>
</dbReference>
<dbReference type="GO" id="GO:0042242">
    <property type="term" value="F:cobyrinic acid a,c-diamide synthase activity"/>
    <property type="evidence" value="ECO:0007669"/>
    <property type="project" value="UniProtKB-UniRule"/>
</dbReference>
<evidence type="ECO:0000256" key="1">
    <source>
        <dbReference type="ARBA" id="ARBA00001946"/>
    </source>
</evidence>
<evidence type="ECO:0000256" key="4">
    <source>
        <dbReference type="ARBA" id="ARBA00022598"/>
    </source>
</evidence>
<keyword evidence="5 9" id="KW-0547">Nucleotide-binding</keyword>
<dbReference type="NCBIfam" id="NF002204">
    <property type="entry name" value="PRK01077.1"/>
    <property type="match status" value="1"/>
</dbReference>
<dbReference type="InterPro" id="IPR029062">
    <property type="entry name" value="Class_I_gatase-like"/>
</dbReference>
<comment type="catalytic activity">
    <reaction evidence="9">
        <text>cob(II)yrinate + 2 L-glutamine + 2 ATP + 2 H2O = cob(II)yrinate a,c diamide + 2 L-glutamate + 2 ADP + 2 phosphate + 2 H(+)</text>
        <dbReference type="Rhea" id="RHEA:26289"/>
        <dbReference type="ChEBI" id="CHEBI:15377"/>
        <dbReference type="ChEBI" id="CHEBI:15378"/>
        <dbReference type="ChEBI" id="CHEBI:29985"/>
        <dbReference type="ChEBI" id="CHEBI:30616"/>
        <dbReference type="ChEBI" id="CHEBI:43474"/>
        <dbReference type="ChEBI" id="CHEBI:58359"/>
        <dbReference type="ChEBI" id="CHEBI:58537"/>
        <dbReference type="ChEBI" id="CHEBI:58894"/>
        <dbReference type="ChEBI" id="CHEBI:456216"/>
        <dbReference type="EC" id="6.3.5.11"/>
    </reaction>
</comment>
<dbReference type="InterPro" id="IPR004484">
    <property type="entry name" value="CbiA/CobB_synth"/>
</dbReference>
<keyword evidence="3 9" id="KW-0169">Cobalamin biosynthesis</keyword>
<accession>A0A8I1SHY4</accession>
<comment type="miscellaneous">
    <text evidence="9">The a and c carboxylates of cobyrinate are activated for nucleophilic attack via formation of a phosphorylated intermediate by ATP. CbiA catalyzes first the amidation of the c-carboxylate, and then that of the a-carboxylate.</text>
</comment>
<dbReference type="Pfam" id="PF07685">
    <property type="entry name" value="GATase_3"/>
    <property type="match status" value="1"/>
</dbReference>
<dbReference type="Gene3D" id="3.40.50.300">
    <property type="entry name" value="P-loop containing nucleotide triphosphate hydrolases"/>
    <property type="match status" value="1"/>
</dbReference>
<dbReference type="GO" id="GO:0009236">
    <property type="term" value="P:cobalamin biosynthetic process"/>
    <property type="evidence" value="ECO:0007669"/>
    <property type="project" value="UniProtKB-UniRule"/>
</dbReference>
<dbReference type="PROSITE" id="PS51274">
    <property type="entry name" value="GATASE_COBBQ"/>
    <property type="match status" value="1"/>
</dbReference>
<evidence type="ECO:0000256" key="5">
    <source>
        <dbReference type="ARBA" id="ARBA00022741"/>
    </source>
</evidence>
<evidence type="ECO:0000256" key="3">
    <source>
        <dbReference type="ARBA" id="ARBA00022573"/>
    </source>
</evidence>
<feature type="domain" description="CobB/CobQ-like glutamine amidotransferase" evidence="11">
    <location>
        <begin position="266"/>
        <end position="455"/>
    </location>
</feature>
<evidence type="ECO:0000256" key="7">
    <source>
        <dbReference type="ARBA" id="ARBA00022842"/>
    </source>
</evidence>